<keyword evidence="1" id="KW-0812">Transmembrane</keyword>
<dbReference type="RefSeq" id="WP_279246045.1">
    <property type="nucleotide sequence ID" value="NZ_SHNN01000002.1"/>
</dbReference>
<organism evidence="2 3">
    <name type="scientific">Candidatus Litorirhabdus singularis</name>
    <dbReference type="NCBI Taxonomy" id="2518993"/>
    <lineage>
        <taxon>Bacteria</taxon>
        <taxon>Pseudomonadati</taxon>
        <taxon>Pseudomonadota</taxon>
        <taxon>Gammaproteobacteria</taxon>
        <taxon>Cellvibrionales</taxon>
        <taxon>Halieaceae</taxon>
        <taxon>Candidatus Litorirhabdus</taxon>
    </lineage>
</organism>
<proteinExistence type="predicted"/>
<comment type="caution">
    <text evidence="2">The sequence shown here is derived from an EMBL/GenBank/DDBJ whole genome shotgun (WGS) entry which is preliminary data.</text>
</comment>
<evidence type="ECO:0000256" key="1">
    <source>
        <dbReference type="SAM" id="Phobius"/>
    </source>
</evidence>
<keyword evidence="1" id="KW-1133">Transmembrane helix</keyword>
<feature type="transmembrane region" description="Helical" evidence="1">
    <location>
        <begin position="89"/>
        <end position="110"/>
    </location>
</feature>
<evidence type="ECO:0000313" key="2">
    <source>
        <dbReference type="EMBL" id="MCX2982050.1"/>
    </source>
</evidence>
<feature type="transmembrane region" description="Helical" evidence="1">
    <location>
        <begin position="7"/>
        <end position="24"/>
    </location>
</feature>
<protein>
    <submittedName>
        <fullName evidence="2">Uncharacterized protein</fullName>
    </submittedName>
</protein>
<keyword evidence="3" id="KW-1185">Reference proteome</keyword>
<evidence type="ECO:0000313" key="3">
    <source>
        <dbReference type="Proteomes" id="UP001143362"/>
    </source>
</evidence>
<reference evidence="2" key="1">
    <citation type="submission" date="2019-02" db="EMBL/GenBank/DDBJ databases">
        <authorList>
            <person name="Li S.-H."/>
        </authorList>
    </citation>
    <scope>NUCLEOTIDE SEQUENCE</scope>
    <source>
        <strain evidence="2">IMCC14734</strain>
    </source>
</reference>
<accession>A0ABT3TIK9</accession>
<gene>
    <name evidence="2" type="ORF">EYC98_14400</name>
</gene>
<keyword evidence="1" id="KW-0472">Membrane</keyword>
<sequence>MIKALRIYSIAFCVLLFIGETAVLLTTNKFWPLSVDDYVAIAVLLYSLRSLERLEGQLLQLGTWAYMSGKLYTMIFMKLDPALGTSESVLALSVLLAETVVGLILVWFCIRAGNRA</sequence>
<name>A0ABT3TIK9_9GAMM</name>
<dbReference type="Proteomes" id="UP001143362">
    <property type="component" value="Unassembled WGS sequence"/>
</dbReference>
<dbReference type="EMBL" id="SHNN01000002">
    <property type="protein sequence ID" value="MCX2982050.1"/>
    <property type="molecule type" value="Genomic_DNA"/>
</dbReference>